<dbReference type="EC" id="1.1.1.42" evidence="4"/>
<accession>A0A367IQZ8</accession>
<keyword evidence="6" id="KW-0479">Metal-binding</keyword>
<dbReference type="STRING" id="4846.A0A367IQZ8"/>
<evidence type="ECO:0000256" key="9">
    <source>
        <dbReference type="ARBA" id="ARBA00023002"/>
    </source>
</evidence>
<evidence type="ECO:0000256" key="7">
    <source>
        <dbReference type="ARBA" id="ARBA00022842"/>
    </source>
</evidence>
<keyword evidence="9" id="KW-0560">Oxidoreductase</keyword>
<gene>
    <name evidence="13" type="primary">IDH2_3</name>
    <name evidence="13" type="ORF">CU098_003223</name>
</gene>
<keyword evidence="7" id="KW-0460">Magnesium</keyword>
<evidence type="ECO:0000256" key="8">
    <source>
        <dbReference type="ARBA" id="ARBA00022857"/>
    </source>
</evidence>
<comment type="similarity">
    <text evidence="3">Belongs to the isocitrate and isopropylmalate dehydrogenases family.</text>
</comment>
<dbReference type="InterPro" id="IPR019818">
    <property type="entry name" value="IsoCit/isopropylmalate_DH_CS"/>
</dbReference>
<dbReference type="SUPFAM" id="SSF53659">
    <property type="entry name" value="Isocitrate/Isopropylmalate dehydrogenase-like"/>
    <property type="match status" value="1"/>
</dbReference>
<evidence type="ECO:0000256" key="10">
    <source>
        <dbReference type="ARBA" id="ARBA00023211"/>
    </source>
</evidence>
<dbReference type="SMART" id="SM01329">
    <property type="entry name" value="Iso_dh"/>
    <property type="match status" value="1"/>
</dbReference>
<dbReference type="Pfam" id="PF00180">
    <property type="entry name" value="Iso_dh"/>
    <property type="match status" value="1"/>
</dbReference>
<dbReference type="Proteomes" id="UP000253551">
    <property type="component" value="Unassembled WGS sequence"/>
</dbReference>
<keyword evidence="5" id="KW-0816">Tricarboxylic acid cycle</keyword>
<dbReference type="PROSITE" id="PS00470">
    <property type="entry name" value="IDH_IMDH"/>
    <property type="match status" value="1"/>
</dbReference>
<evidence type="ECO:0000313" key="14">
    <source>
        <dbReference type="Proteomes" id="UP000253551"/>
    </source>
</evidence>
<dbReference type="GO" id="GO:0005739">
    <property type="term" value="C:mitochondrion"/>
    <property type="evidence" value="ECO:0007669"/>
    <property type="project" value="TreeGrafter"/>
</dbReference>
<dbReference type="GO" id="GO:0006099">
    <property type="term" value="P:tricarboxylic acid cycle"/>
    <property type="evidence" value="ECO:0007669"/>
    <property type="project" value="UniProtKB-KW"/>
</dbReference>
<dbReference type="GO" id="GO:0006739">
    <property type="term" value="P:NADP+ metabolic process"/>
    <property type="evidence" value="ECO:0007669"/>
    <property type="project" value="TreeGrafter"/>
</dbReference>
<evidence type="ECO:0000259" key="12">
    <source>
        <dbReference type="SMART" id="SM01329"/>
    </source>
</evidence>
<dbReference type="GO" id="GO:0006102">
    <property type="term" value="P:isocitrate metabolic process"/>
    <property type="evidence" value="ECO:0007669"/>
    <property type="project" value="InterPro"/>
</dbReference>
<dbReference type="GO" id="GO:0000287">
    <property type="term" value="F:magnesium ion binding"/>
    <property type="evidence" value="ECO:0007669"/>
    <property type="project" value="InterPro"/>
</dbReference>
<dbReference type="Gene3D" id="3.40.718.10">
    <property type="entry name" value="Isopropylmalate Dehydrogenase"/>
    <property type="match status" value="1"/>
</dbReference>
<dbReference type="AlphaFoldDB" id="A0A367IQZ8"/>
<proteinExistence type="inferred from homology"/>
<dbReference type="NCBIfam" id="TIGR00127">
    <property type="entry name" value="nadp_idh_euk"/>
    <property type="match status" value="1"/>
</dbReference>
<evidence type="ECO:0000256" key="2">
    <source>
        <dbReference type="ARBA" id="ARBA00001946"/>
    </source>
</evidence>
<evidence type="ECO:0000256" key="11">
    <source>
        <dbReference type="ARBA" id="ARBA00023554"/>
    </source>
</evidence>
<keyword evidence="8" id="KW-0521">NADP</keyword>
<comment type="catalytic activity">
    <reaction evidence="11">
        <text>D-threo-isocitrate + NADP(+) = 2-oxoglutarate + CO2 + NADPH</text>
        <dbReference type="Rhea" id="RHEA:19629"/>
        <dbReference type="ChEBI" id="CHEBI:15562"/>
        <dbReference type="ChEBI" id="CHEBI:16526"/>
        <dbReference type="ChEBI" id="CHEBI:16810"/>
        <dbReference type="ChEBI" id="CHEBI:57783"/>
        <dbReference type="ChEBI" id="CHEBI:58349"/>
        <dbReference type="EC" id="1.1.1.42"/>
    </reaction>
</comment>
<evidence type="ECO:0000256" key="1">
    <source>
        <dbReference type="ARBA" id="ARBA00001936"/>
    </source>
</evidence>
<evidence type="ECO:0000256" key="6">
    <source>
        <dbReference type="ARBA" id="ARBA00022723"/>
    </source>
</evidence>
<evidence type="ECO:0000313" key="13">
    <source>
        <dbReference type="EMBL" id="RCH80124.1"/>
    </source>
</evidence>
<comment type="caution">
    <text evidence="13">The sequence shown here is derived from an EMBL/GenBank/DDBJ whole genome shotgun (WGS) entry which is preliminary data.</text>
</comment>
<dbReference type="PANTHER" id="PTHR11822:SF21">
    <property type="entry name" value="ISOCITRATE DEHYDROGENASE [NADP], MITOCHONDRIAL"/>
    <property type="match status" value="1"/>
</dbReference>
<keyword evidence="10" id="KW-0464">Manganese</keyword>
<dbReference type="EMBL" id="PJQM01006169">
    <property type="protein sequence ID" value="RCH80124.1"/>
    <property type="molecule type" value="Genomic_DNA"/>
</dbReference>
<dbReference type="PANTHER" id="PTHR11822">
    <property type="entry name" value="NADP-SPECIFIC ISOCITRATE DEHYDROGENASE"/>
    <property type="match status" value="1"/>
</dbReference>
<protein>
    <recommendedName>
        <fullName evidence="4">isocitrate dehydrogenase (NADP(+))</fullName>
        <ecNumber evidence="4">1.1.1.42</ecNumber>
    </recommendedName>
</protein>
<organism evidence="13 14">
    <name type="scientific">Rhizopus stolonifer</name>
    <name type="common">Rhizopus nigricans</name>
    <dbReference type="NCBI Taxonomy" id="4846"/>
    <lineage>
        <taxon>Eukaryota</taxon>
        <taxon>Fungi</taxon>
        <taxon>Fungi incertae sedis</taxon>
        <taxon>Mucoromycota</taxon>
        <taxon>Mucoromycotina</taxon>
        <taxon>Mucoromycetes</taxon>
        <taxon>Mucorales</taxon>
        <taxon>Mucorineae</taxon>
        <taxon>Rhizopodaceae</taxon>
        <taxon>Rhizopus</taxon>
    </lineage>
</organism>
<feature type="domain" description="Isopropylmalate dehydrogenase-like" evidence="12">
    <location>
        <begin position="1"/>
        <end position="248"/>
    </location>
</feature>
<comment type="cofactor">
    <cofactor evidence="2">
        <name>Mg(2+)</name>
        <dbReference type="ChEBI" id="CHEBI:18420"/>
    </cofactor>
</comment>
<evidence type="ECO:0000256" key="3">
    <source>
        <dbReference type="ARBA" id="ARBA00007769"/>
    </source>
</evidence>
<evidence type="ECO:0000256" key="5">
    <source>
        <dbReference type="ARBA" id="ARBA00022532"/>
    </source>
</evidence>
<dbReference type="OrthoDB" id="248923at2759"/>
<dbReference type="InterPro" id="IPR024084">
    <property type="entry name" value="IsoPropMal-DH-like_dom"/>
</dbReference>
<sequence>MTFTPADGSEAQKWNIFDFPENGGVGMAMYNTNDSIQGFAHSCFQMALSKNMPLYMSTKNTILKKYDGRFKDIFEDIYQKDYRKDFEKQNLWYEHRLIDDMVAQALKSKGGFVWACKNYDGDVQSDILAQGYGSLGLMTSVLITPDGKTMEAEAAHGTVTRHYREFQKGNPTSTNPIASIFAWTRGLGHRANLDNNKELKKFTLDLEQACIDAVQRDSVMTKDLALAIHGKNLATEHYVTTSDFMKHVKDNLDRSRQ</sequence>
<evidence type="ECO:0000256" key="4">
    <source>
        <dbReference type="ARBA" id="ARBA00013013"/>
    </source>
</evidence>
<dbReference type="GO" id="GO:0004450">
    <property type="term" value="F:isocitrate dehydrogenase (NADP+) activity"/>
    <property type="evidence" value="ECO:0007669"/>
    <property type="project" value="UniProtKB-EC"/>
</dbReference>
<dbReference type="GO" id="GO:0051287">
    <property type="term" value="F:NAD binding"/>
    <property type="evidence" value="ECO:0007669"/>
    <property type="project" value="InterPro"/>
</dbReference>
<dbReference type="NCBIfam" id="NF006156">
    <property type="entry name" value="PRK08299.1"/>
    <property type="match status" value="1"/>
</dbReference>
<comment type="cofactor">
    <cofactor evidence="1">
        <name>Mn(2+)</name>
        <dbReference type="ChEBI" id="CHEBI:29035"/>
    </cofactor>
</comment>
<name>A0A367IQZ8_RHIST</name>
<dbReference type="InterPro" id="IPR004790">
    <property type="entry name" value="Isocitrate_DH_NADP"/>
</dbReference>
<reference evidence="13 14" key="1">
    <citation type="journal article" date="2018" name="G3 (Bethesda)">
        <title>Phylogenetic and Phylogenomic Definition of Rhizopus Species.</title>
        <authorList>
            <person name="Gryganskyi A.P."/>
            <person name="Golan J."/>
            <person name="Dolatabadi S."/>
            <person name="Mondo S."/>
            <person name="Robb S."/>
            <person name="Idnurm A."/>
            <person name="Muszewska A."/>
            <person name="Steczkiewicz K."/>
            <person name="Masonjones S."/>
            <person name="Liao H.L."/>
            <person name="Gajdeczka M.T."/>
            <person name="Anike F."/>
            <person name="Vuek A."/>
            <person name="Anishchenko I.M."/>
            <person name="Voigt K."/>
            <person name="de Hoog G.S."/>
            <person name="Smith M.E."/>
            <person name="Heitman J."/>
            <person name="Vilgalys R."/>
            <person name="Stajich J.E."/>
        </authorList>
    </citation>
    <scope>NUCLEOTIDE SEQUENCE [LARGE SCALE GENOMIC DNA]</scope>
    <source>
        <strain evidence="13 14">LSU 92-RS-03</strain>
    </source>
</reference>
<keyword evidence="14" id="KW-1185">Reference proteome</keyword>